<name>A0A3B4ZF86_9TELE</name>
<protein>
    <recommendedName>
        <fullName evidence="11">Cortactin-binding protein-2 N-terminal domain-containing protein</fullName>
    </recommendedName>
</protein>
<evidence type="ECO:0000256" key="2">
    <source>
        <dbReference type="ARBA" id="ARBA00004245"/>
    </source>
</evidence>
<evidence type="ECO:0000256" key="4">
    <source>
        <dbReference type="ARBA" id="ARBA00022574"/>
    </source>
</evidence>
<comment type="subcellular location">
    <subcellularLocation>
        <location evidence="1">Cell projection</location>
        <location evidence="1">Cilium</location>
    </subcellularLocation>
    <subcellularLocation>
        <location evidence="2">Cytoplasm</location>
        <location evidence="2">Cytoskeleton</location>
    </subcellularLocation>
</comment>
<evidence type="ECO:0000256" key="7">
    <source>
        <dbReference type="ARBA" id="ARBA00023212"/>
    </source>
</evidence>
<evidence type="ECO:0000256" key="9">
    <source>
        <dbReference type="SAM" id="Coils"/>
    </source>
</evidence>
<dbReference type="PANTHER" id="PTHR14885">
    <property type="entry name" value="CILIA- AND FLAGELLA-ASSOCIATED PROTEIN 43-RELATED"/>
    <property type="match status" value="1"/>
</dbReference>
<keyword evidence="6 9" id="KW-0175">Coiled coil</keyword>
<dbReference type="AlphaFoldDB" id="A0A3B4ZF86"/>
<dbReference type="STRING" id="144197.ENSSPAP00000005049"/>
<dbReference type="Ensembl" id="ENSSPAT00000005145.1">
    <property type="protein sequence ID" value="ENSSPAP00000005049.1"/>
    <property type="gene ID" value="ENSSPAG00000003908.1"/>
</dbReference>
<evidence type="ECO:0000256" key="3">
    <source>
        <dbReference type="ARBA" id="ARBA00022490"/>
    </source>
</evidence>
<dbReference type="GO" id="GO:0005929">
    <property type="term" value="C:cilium"/>
    <property type="evidence" value="ECO:0007669"/>
    <property type="project" value="UniProtKB-SubCell"/>
</dbReference>
<dbReference type="GO" id="GO:0005856">
    <property type="term" value="C:cytoskeleton"/>
    <property type="evidence" value="ECO:0007669"/>
    <property type="project" value="UniProtKB-SubCell"/>
</dbReference>
<dbReference type="GeneTree" id="ENSGT01140000283022"/>
<organism evidence="10">
    <name type="scientific">Stegastes partitus</name>
    <name type="common">bicolor damselfish</name>
    <dbReference type="NCBI Taxonomy" id="144197"/>
    <lineage>
        <taxon>Eukaryota</taxon>
        <taxon>Metazoa</taxon>
        <taxon>Chordata</taxon>
        <taxon>Craniata</taxon>
        <taxon>Vertebrata</taxon>
        <taxon>Euteleostomi</taxon>
        <taxon>Actinopterygii</taxon>
        <taxon>Neopterygii</taxon>
        <taxon>Teleostei</taxon>
        <taxon>Neoteleostei</taxon>
        <taxon>Acanthomorphata</taxon>
        <taxon>Ovalentaria</taxon>
        <taxon>Pomacentridae</taxon>
        <taxon>Stegastes</taxon>
    </lineage>
</organism>
<keyword evidence="7" id="KW-0206">Cytoskeleton</keyword>
<evidence type="ECO:0000256" key="6">
    <source>
        <dbReference type="ARBA" id="ARBA00023054"/>
    </source>
</evidence>
<keyword evidence="3" id="KW-0963">Cytoplasm</keyword>
<keyword evidence="8" id="KW-0966">Cell projection</keyword>
<evidence type="ECO:0000256" key="5">
    <source>
        <dbReference type="ARBA" id="ARBA00022737"/>
    </source>
</evidence>
<keyword evidence="5" id="KW-0677">Repeat</keyword>
<reference evidence="10" key="1">
    <citation type="submission" date="2023-09" db="UniProtKB">
        <authorList>
            <consortium name="Ensembl"/>
        </authorList>
    </citation>
    <scope>IDENTIFICATION</scope>
</reference>
<sequence>MSSPAQPENTEDAWKFTHTSESKQRNSLTLIDLCVAAVLEKQCNELMMAKFGKLVDLEALQMLSGNRRLEELKHEKLLKEAEYAKEVQQWDVEEARQNLMEVTRCNTEHLRKATSLLEEKKELELKLHARQKKMGRQRFQDYRRHVDREDVRRLQELVKTQSQQAEALRREISLLSCKGGHVLPPDQTRLPPLLIHPSMIYTPLNPHEGRGGLESISADSG</sequence>
<accession>A0A3B4ZF86</accession>
<dbReference type="PANTHER" id="PTHR14885:SF3">
    <property type="entry name" value="CILIA- AND FLAGELLA-ASSOCIATED PROTEIN 44"/>
    <property type="match status" value="1"/>
</dbReference>
<evidence type="ECO:0000256" key="8">
    <source>
        <dbReference type="ARBA" id="ARBA00023273"/>
    </source>
</evidence>
<evidence type="ECO:0000256" key="1">
    <source>
        <dbReference type="ARBA" id="ARBA00004138"/>
    </source>
</evidence>
<evidence type="ECO:0000313" key="10">
    <source>
        <dbReference type="Ensembl" id="ENSSPAP00000005049.1"/>
    </source>
</evidence>
<proteinExistence type="predicted"/>
<feature type="coiled-coil region" evidence="9">
    <location>
        <begin position="69"/>
        <end position="171"/>
    </location>
</feature>
<evidence type="ECO:0008006" key="11">
    <source>
        <dbReference type="Google" id="ProtNLM"/>
    </source>
</evidence>
<keyword evidence="4" id="KW-0853">WD repeat</keyword>